<name>A0A645DIZ5_9ZZZZ</name>
<dbReference type="AlphaFoldDB" id="A0A645DIZ5"/>
<dbReference type="EMBL" id="VSSQ01036724">
    <property type="protein sequence ID" value="MPM89269.1"/>
    <property type="molecule type" value="Genomic_DNA"/>
</dbReference>
<accession>A0A645DIZ5</accession>
<sequence length="217" mass="25543">MKFNKKYFLVLVVAILFLNGCSKFSNTTLKKEVVMDEKIQQSLDAFFTYFSEANIRDFKENELTEEEMINFSVYYNFIHAFDKFTVIKERCCALIESKYVKESESYFFGKQASRHESTSKYEILDNKYKVFLANKGELTISKTDKLYDLGNEEYLAQLSIYNVNGFEEDLKSIFEELKKGDSKFIKLKGKKIAKIKKINENGNERFILLSYETEQDK</sequence>
<protein>
    <submittedName>
        <fullName evidence="1">Uncharacterized protein</fullName>
    </submittedName>
</protein>
<organism evidence="1">
    <name type="scientific">bioreactor metagenome</name>
    <dbReference type="NCBI Taxonomy" id="1076179"/>
    <lineage>
        <taxon>unclassified sequences</taxon>
        <taxon>metagenomes</taxon>
        <taxon>ecological metagenomes</taxon>
    </lineage>
</organism>
<reference evidence="1" key="1">
    <citation type="submission" date="2019-08" db="EMBL/GenBank/DDBJ databases">
        <authorList>
            <person name="Kucharzyk K."/>
            <person name="Murdoch R.W."/>
            <person name="Higgins S."/>
            <person name="Loffler F."/>
        </authorList>
    </citation>
    <scope>NUCLEOTIDE SEQUENCE</scope>
</reference>
<evidence type="ECO:0000313" key="1">
    <source>
        <dbReference type="EMBL" id="MPM89269.1"/>
    </source>
</evidence>
<proteinExistence type="predicted"/>
<comment type="caution">
    <text evidence="1">The sequence shown here is derived from an EMBL/GenBank/DDBJ whole genome shotgun (WGS) entry which is preliminary data.</text>
</comment>
<gene>
    <name evidence="1" type="ORF">SDC9_136377</name>
</gene>